<feature type="domain" description="Chemokine interleukin-8-like" evidence="4">
    <location>
        <begin position="27"/>
        <end position="86"/>
    </location>
</feature>
<dbReference type="EMBL" id="CAWUFR010000009">
    <property type="protein sequence ID" value="CAK6952394.1"/>
    <property type="molecule type" value="Genomic_DNA"/>
</dbReference>
<reference evidence="5 6" key="1">
    <citation type="submission" date="2024-01" db="EMBL/GenBank/DDBJ databases">
        <authorList>
            <person name="Alioto T."/>
            <person name="Alioto T."/>
            <person name="Gomez Garrido J."/>
        </authorList>
    </citation>
    <scope>NUCLEOTIDE SEQUENCE [LARGE SCALE GENOMIC DNA]</scope>
</reference>
<evidence type="ECO:0000256" key="2">
    <source>
        <dbReference type="SAM" id="MobiDB-lite"/>
    </source>
</evidence>
<dbReference type="SMART" id="SM00199">
    <property type="entry name" value="SCY"/>
    <property type="match status" value="1"/>
</dbReference>
<dbReference type="PANTHER" id="PTHR12015:SF177">
    <property type="entry name" value="CHEMOKINE INTERLEUKIN-8-LIKE DOMAIN-CONTAINING PROTEIN"/>
    <property type="match status" value="1"/>
</dbReference>
<keyword evidence="1" id="KW-0202">Cytokine</keyword>
<keyword evidence="3" id="KW-0732">Signal</keyword>
<dbReference type="InterPro" id="IPR036048">
    <property type="entry name" value="Interleukin_8-like_sf"/>
</dbReference>
<dbReference type="Proteomes" id="UP001314229">
    <property type="component" value="Unassembled WGS sequence"/>
</dbReference>
<dbReference type="InterPro" id="IPR001811">
    <property type="entry name" value="Chemokine_IL8-like_dom"/>
</dbReference>
<evidence type="ECO:0000313" key="5">
    <source>
        <dbReference type="EMBL" id="CAK6952394.1"/>
    </source>
</evidence>
<keyword evidence="6" id="KW-1185">Reference proteome</keyword>
<dbReference type="Pfam" id="PF00048">
    <property type="entry name" value="IL8"/>
    <property type="match status" value="1"/>
</dbReference>
<feature type="compositionally biased region" description="Basic residues" evidence="2">
    <location>
        <begin position="176"/>
        <end position="206"/>
    </location>
</feature>
<dbReference type="PANTHER" id="PTHR12015">
    <property type="entry name" value="SMALL INDUCIBLE CYTOKINE A"/>
    <property type="match status" value="1"/>
</dbReference>
<dbReference type="GO" id="GO:0008009">
    <property type="term" value="F:chemokine activity"/>
    <property type="evidence" value="ECO:0007669"/>
    <property type="project" value="InterPro"/>
</dbReference>
<name>A0AAV1N0G4_SCOSC</name>
<protein>
    <submittedName>
        <fullName evidence="5">Fractalkine-like</fullName>
    </submittedName>
</protein>
<dbReference type="AlphaFoldDB" id="A0AAV1N0G4"/>
<evidence type="ECO:0000259" key="4">
    <source>
        <dbReference type="SMART" id="SM00199"/>
    </source>
</evidence>
<evidence type="ECO:0000256" key="1">
    <source>
        <dbReference type="ARBA" id="ARBA00022514"/>
    </source>
</evidence>
<comment type="caution">
    <text evidence="5">The sequence shown here is derived from an EMBL/GenBank/DDBJ whole genome shotgun (WGS) entry which is preliminary data.</text>
</comment>
<gene>
    <name evidence="5" type="ORF">FSCOSCO3_A029246</name>
</gene>
<proteinExistence type="predicted"/>
<feature type="compositionally biased region" description="Polar residues" evidence="2">
    <location>
        <begin position="125"/>
        <end position="141"/>
    </location>
</feature>
<dbReference type="InterPro" id="IPR039809">
    <property type="entry name" value="Chemokine_b/g/d"/>
</dbReference>
<sequence>MGFGVVLATLLCIATWMTSVHTTHGPMRNCCVVTSTTKVPLIRIMSYTIQQEGVCPISAIVFRTILGKNICSDPKTVWAKRAMDKVDKEMKALLRKGQNEEGSTSDTMTPAVSMASTEAGKGQNEEGSTSDTMTPAVSMASTEAGKGQNKEGSTSGTVTPAVSSPSTKAPQTTGRNRMRQQRKRRRNGMRKGNRRGRKGQRKCQNP</sequence>
<organism evidence="5 6">
    <name type="scientific">Scomber scombrus</name>
    <name type="common">Atlantic mackerel</name>
    <name type="synonym">Scomber vernalis</name>
    <dbReference type="NCBI Taxonomy" id="13677"/>
    <lineage>
        <taxon>Eukaryota</taxon>
        <taxon>Metazoa</taxon>
        <taxon>Chordata</taxon>
        <taxon>Craniata</taxon>
        <taxon>Vertebrata</taxon>
        <taxon>Euteleostomi</taxon>
        <taxon>Actinopterygii</taxon>
        <taxon>Neopterygii</taxon>
        <taxon>Teleostei</taxon>
        <taxon>Neoteleostei</taxon>
        <taxon>Acanthomorphata</taxon>
        <taxon>Pelagiaria</taxon>
        <taxon>Scombriformes</taxon>
        <taxon>Scombridae</taxon>
        <taxon>Scomber</taxon>
    </lineage>
</organism>
<dbReference type="GO" id="GO:0006955">
    <property type="term" value="P:immune response"/>
    <property type="evidence" value="ECO:0007669"/>
    <property type="project" value="InterPro"/>
</dbReference>
<feature type="signal peptide" evidence="3">
    <location>
        <begin position="1"/>
        <end position="22"/>
    </location>
</feature>
<feature type="compositionally biased region" description="Polar residues" evidence="2">
    <location>
        <begin position="100"/>
        <end position="116"/>
    </location>
</feature>
<dbReference type="GO" id="GO:0005615">
    <property type="term" value="C:extracellular space"/>
    <property type="evidence" value="ECO:0007669"/>
    <property type="project" value="UniProtKB-KW"/>
</dbReference>
<evidence type="ECO:0000313" key="6">
    <source>
        <dbReference type="Proteomes" id="UP001314229"/>
    </source>
</evidence>
<feature type="compositionally biased region" description="Polar residues" evidence="2">
    <location>
        <begin position="150"/>
        <end position="174"/>
    </location>
</feature>
<dbReference type="Gene3D" id="2.40.50.40">
    <property type="match status" value="1"/>
</dbReference>
<feature type="region of interest" description="Disordered" evidence="2">
    <location>
        <begin position="95"/>
        <end position="206"/>
    </location>
</feature>
<feature type="chain" id="PRO_5043830442" evidence="3">
    <location>
        <begin position="23"/>
        <end position="206"/>
    </location>
</feature>
<dbReference type="SUPFAM" id="SSF54117">
    <property type="entry name" value="Interleukin 8-like chemokines"/>
    <property type="match status" value="1"/>
</dbReference>
<dbReference type="CDD" id="cd00272">
    <property type="entry name" value="Chemokine_CC"/>
    <property type="match status" value="1"/>
</dbReference>
<accession>A0AAV1N0G4</accession>
<evidence type="ECO:0000256" key="3">
    <source>
        <dbReference type="SAM" id="SignalP"/>
    </source>
</evidence>